<keyword evidence="1" id="KW-0472">Membrane</keyword>
<dbReference type="STRING" id="638301.HMPREF0444_1082"/>
<organism evidence="2 3">
    <name type="scientific">Granulicatella adiacens ATCC 49175</name>
    <dbReference type="NCBI Taxonomy" id="638301"/>
    <lineage>
        <taxon>Bacteria</taxon>
        <taxon>Bacillati</taxon>
        <taxon>Bacillota</taxon>
        <taxon>Bacilli</taxon>
        <taxon>Lactobacillales</taxon>
        <taxon>Carnobacteriaceae</taxon>
        <taxon>Granulicatella</taxon>
    </lineage>
</organism>
<dbReference type="RefSeq" id="WP_005607227.1">
    <property type="nucleotide sequence ID" value="NZ_CP102283.1"/>
</dbReference>
<evidence type="ECO:0000256" key="1">
    <source>
        <dbReference type="SAM" id="Phobius"/>
    </source>
</evidence>
<reference evidence="2 3" key="1">
    <citation type="submission" date="2009-08" db="EMBL/GenBank/DDBJ databases">
        <authorList>
            <person name="Muzny D."/>
            <person name="Qin X."/>
            <person name="Deng J."/>
            <person name="Jiang H."/>
            <person name="Liu Y."/>
            <person name="Qu J."/>
            <person name="Song X.-Z."/>
            <person name="Zhang L."/>
            <person name="Thornton R."/>
            <person name="Coyle M."/>
            <person name="Francisco L."/>
            <person name="Jackson L."/>
            <person name="Javaid M."/>
            <person name="Korchina V."/>
            <person name="Kovar C."/>
            <person name="Mata R."/>
            <person name="Mathew T."/>
            <person name="Ngo R."/>
            <person name="Nguyen L."/>
            <person name="Nguyen N."/>
            <person name="Okwuonu G."/>
            <person name="Ongeri F."/>
            <person name="Pham C."/>
            <person name="Simmons D."/>
            <person name="Wilczek-Boney K."/>
            <person name="Hale W."/>
            <person name="Jakkamsetti A."/>
            <person name="Pham P."/>
            <person name="Ruth R."/>
            <person name="San Lucas F."/>
            <person name="Warren J."/>
            <person name="Zhang J."/>
            <person name="Zhao Z."/>
            <person name="Zhou C."/>
            <person name="Zhu D."/>
            <person name="Lee S."/>
            <person name="Bess C."/>
            <person name="Blankenburg K."/>
            <person name="Forbes L."/>
            <person name="Fu Q."/>
            <person name="Gubbala S."/>
            <person name="Hirani K."/>
            <person name="Jayaseelan J.C."/>
            <person name="Lara F."/>
            <person name="Munidasa M."/>
            <person name="Palculict T."/>
            <person name="Patil S."/>
            <person name="Pu L.-L."/>
            <person name="Saada N."/>
            <person name="Tang L."/>
            <person name="Weissenberger G."/>
            <person name="Zhu Y."/>
            <person name="Hemphill L."/>
            <person name="Shang Y."/>
            <person name="Youmans B."/>
            <person name="Ayvaz T."/>
            <person name="Ross M."/>
            <person name="Santibanez J."/>
            <person name="Aqrawi P."/>
            <person name="Gross S."/>
            <person name="Joshi V."/>
            <person name="Fowler G."/>
            <person name="Nazareth L."/>
            <person name="Reid J."/>
            <person name="Worley K."/>
            <person name="Petrosino J."/>
            <person name="Highlander S."/>
            <person name="Gibbs R."/>
        </authorList>
    </citation>
    <scope>NUCLEOTIDE SEQUENCE [LARGE SCALE GENOMIC DNA]</scope>
    <source>
        <strain evidence="2 3">ATCC 49175</strain>
    </source>
</reference>
<keyword evidence="1" id="KW-1133">Transmembrane helix</keyword>
<comment type="caution">
    <text evidence="2">The sequence shown here is derived from an EMBL/GenBank/DDBJ whole genome shotgun (WGS) entry which is preliminary data.</text>
</comment>
<evidence type="ECO:0000313" key="3">
    <source>
        <dbReference type="Proteomes" id="UP000005926"/>
    </source>
</evidence>
<dbReference type="HOGENOM" id="CLU_2537824_0_0_9"/>
<feature type="transmembrane region" description="Helical" evidence="1">
    <location>
        <begin position="60"/>
        <end position="78"/>
    </location>
</feature>
<dbReference type="EMBL" id="ACKZ01000020">
    <property type="protein sequence ID" value="EEW36864.1"/>
    <property type="molecule type" value="Genomic_DNA"/>
</dbReference>
<name>C8NGN7_9LACT</name>
<accession>C8NGN7</accession>
<dbReference type="Proteomes" id="UP000005926">
    <property type="component" value="Unassembled WGS sequence"/>
</dbReference>
<sequence>MVEKFKALIEDYKVTRNENEDFVWWYVQRVAPFNLRYVIAVVLILCIAAIYFNIQYALTTVLILWVIAATIIIAEWVYRKRKQ</sequence>
<proteinExistence type="predicted"/>
<protein>
    <submittedName>
        <fullName evidence="2">Uncharacterized protein</fullName>
    </submittedName>
</protein>
<dbReference type="GeneID" id="78411839"/>
<evidence type="ECO:0000313" key="2">
    <source>
        <dbReference type="EMBL" id="EEW36864.1"/>
    </source>
</evidence>
<dbReference type="AlphaFoldDB" id="C8NGN7"/>
<feature type="transmembrane region" description="Helical" evidence="1">
    <location>
        <begin position="35"/>
        <end position="54"/>
    </location>
</feature>
<keyword evidence="1" id="KW-0812">Transmembrane</keyword>
<gene>
    <name evidence="2" type="ORF">HMPREF0444_1082</name>
</gene>
<keyword evidence="3" id="KW-1185">Reference proteome</keyword>